<dbReference type="EMBL" id="JAHRIN010069077">
    <property type="protein sequence ID" value="MEQ2215898.1"/>
    <property type="molecule type" value="Genomic_DNA"/>
</dbReference>
<comment type="caution">
    <text evidence="1">The sequence shown here is derived from an EMBL/GenBank/DDBJ whole genome shotgun (WGS) entry which is preliminary data.</text>
</comment>
<feature type="non-terminal residue" evidence="1">
    <location>
        <position position="122"/>
    </location>
</feature>
<sequence length="122" mass="13095">MHVPKVCTTCGIHTSPDPAPPLTASHSAPFCAHVLKAIRSGVLLLSHVSKKHTTMACRYSRYSSSILLGRVLKFPMMMEGTVDLYLCFFSQNVAPVLPRCFLLPISAVMNGLSSGSVCASLS</sequence>
<evidence type="ECO:0000313" key="1">
    <source>
        <dbReference type="EMBL" id="MEQ2215898.1"/>
    </source>
</evidence>
<keyword evidence="2" id="KW-1185">Reference proteome</keyword>
<gene>
    <name evidence="1" type="ORF">XENOCAPTIV_007524</name>
</gene>
<accession>A0ABV0S5Z4</accession>
<protein>
    <submittedName>
        <fullName evidence="1">Uncharacterized protein</fullName>
    </submittedName>
</protein>
<dbReference type="Proteomes" id="UP001434883">
    <property type="component" value="Unassembled WGS sequence"/>
</dbReference>
<reference evidence="1 2" key="1">
    <citation type="submission" date="2021-06" db="EMBL/GenBank/DDBJ databases">
        <authorList>
            <person name="Palmer J.M."/>
        </authorList>
    </citation>
    <scope>NUCLEOTIDE SEQUENCE [LARGE SCALE GENOMIC DNA]</scope>
    <source>
        <strain evidence="1 2">XC_2019</strain>
        <tissue evidence="1">Muscle</tissue>
    </source>
</reference>
<evidence type="ECO:0000313" key="2">
    <source>
        <dbReference type="Proteomes" id="UP001434883"/>
    </source>
</evidence>
<organism evidence="1 2">
    <name type="scientific">Xenoophorus captivus</name>
    <dbReference type="NCBI Taxonomy" id="1517983"/>
    <lineage>
        <taxon>Eukaryota</taxon>
        <taxon>Metazoa</taxon>
        <taxon>Chordata</taxon>
        <taxon>Craniata</taxon>
        <taxon>Vertebrata</taxon>
        <taxon>Euteleostomi</taxon>
        <taxon>Actinopterygii</taxon>
        <taxon>Neopterygii</taxon>
        <taxon>Teleostei</taxon>
        <taxon>Neoteleostei</taxon>
        <taxon>Acanthomorphata</taxon>
        <taxon>Ovalentaria</taxon>
        <taxon>Atherinomorphae</taxon>
        <taxon>Cyprinodontiformes</taxon>
        <taxon>Goodeidae</taxon>
        <taxon>Xenoophorus</taxon>
    </lineage>
</organism>
<name>A0ABV0S5Z4_9TELE</name>
<proteinExistence type="predicted"/>